<accession>A0A955KYA9</accession>
<proteinExistence type="predicted"/>
<organism evidence="2 3">
    <name type="scientific">Candidatus Dojkabacteria bacterium</name>
    <dbReference type="NCBI Taxonomy" id="2099670"/>
    <lineage>
        <taxon>Bacteria</taxon>
        <taxon>Candidatus Dojkabacteria</taxon>
    </lineage>
</organism>
<keyword evidence="1" id="KW-1133">Transmembrane helix</keyword>
<dbReference type="Proteomes" id="UP000741282">
    <property type="component" value="Unassembled WGS sequence"/>
</dbReference>
<evidence type="ECO:0000313" key="3">
    <source>
        <dbReference type="Proteomes" id="UP000741282"/>
    </source>
</evidence>
<evidence type="ECO:0000256" key="1">
    <source>
        <dbReference type="SAM" id="Phobius"/>
    </source>
</evidence>
<dbReference type="InterPro" id="IPR043993">
    <property type="entry name" value="T4SS_pilin"/>
</dbReference>
<dbReference type="EMBL" id="JAGQLN010000013">
    <property type="protein sequence ID" value="MCA9376996.1"/>
    <property type="molecule type" value="Genomic_DNA"/>
</dbReference>
<reference evidence="2" key="1">
    <citation type="submission" date="2020-04" db="EMBL/GenBank/DDBJ databases">
        <authorList>
            <person name="Zhang T."/>
        </authorList>
    </citation>
    <scope>NUCLEOTIDE SEQUENCE</scope>
    <source>
        <strain evidence="2">HKST-UBA17</strain>
    </source>
</reference>
<reference evidence="2" key="2">
    <citation type="journal article" date="2021" name="Microbiome">
        <title>Successional dynamics and alternative stable states in a saline activated sludge microbial community over 9 years.</title>
        <authorList>
            <person name="Wang Y."/>
            <person name="Ye J."/>
            <person name="Ju F."/>
            <person name="Liu L."/>
            <person name="Boyd J.A."/>
            <person name="Deng Y."/>
            <person name="Parks D.H."/>
            <person name="Jiang X."/>
            <person name="Yin X."/>
            <person name="Woodcroft B.J."/>
            <person name="Tyson G.W."/>
            <person name="Hugenholtz P."/>
            <person name="Polz M.F."/>
            <person name="Zhang T."/>
        </authorList>
    </citation>
    <scope>NUCLEOTIDE SEQUENCE</scope>
    <source>
        <strain evidence="2">HKST-UBA17</strain>
    </source>
</reference>
<gene>
    <name evidence="2" type="ORF">KC685_03695</name>
</gene>
<dbReference type="AlphaFoldDB" id="A0A955KYA9"/>
<keyword evidence="1" id="KW-0812">Transmembrane</keyword>
<comment type="caution">
    <text evidence="2">The sequence shown here is derived from an EMBL/GenBank/DDBJ whole genome shotgun (WGS) entry which is preliminary data.</text>
</comment>
<feature type="transmembrane region" description="Helical" evidence="1">
    <location>
        <begin position="25"/>
        <end position="48"/>
    </location>
</feature>
<sequence>MFEISSLNNTGYTDLIVFAQSTIELVVALTGLLAVIFLIYAGFTYIISAGGEKAEKAQKMMIYTVLGLIIAFISPLIVRFILENIIQSV</sequence>
<evidence type="ECO:0000313" key="2">
    <source>
        <dbReference type="EMBL" id="MCA9376996.1"/>
    </source>
</evidence>
<feature type="transmembrane region" description="Helical" evidence="1">
    <location>
        <begin position="60"/>
        <end position="82"/>
    </location>
</feature>
<protein>
    <submittedName>
        <fullName evidence="2">Uncharacterized protein</fullName>
    </submittedName>
</protein>
<keyword evidence="1" id="KW-0472">Membrane</keyword>
<name>A0A955KYA9_9BACT</name>
<dbReference type="Pfam" id="PF18895">
    <property type="entry name" value="T4SS_pilin"/>
    <property type="match status" value="1"/>
</dbReference>